<proteinExistence type="predicted"/>
<organism evidence="2">
    <name type="scientific">metagenome</name>
    <dbReference type="NCBI Taxonomy" id="256318"/>
    <lineage>
        <taxon>unclassified sequences</taxon>
        <taxon>metagenomes</taxon>
    </lineage>
</organism>
<evidence type="ECO:0000313" key="2">
    <source>
        <dbReference type="EMBL" id="CUR57388.1"/>
    </source>
</evidence>
<evidence type="ECO:0000256" key="1">
    <source>
        <dbReference type="SAM" id="Phobius"/>
    </source>
</evidence>
<keyword evidence="1" id="KW-0812">Transmembrane</keyword>
<accession>A0A2P2C5V2</accession>
<name>A0A2P2C5V2_9ZZZZ</name>
<dbReference type="EMBL" id="CZKA01000036">
    <property type="protein sequence ID" value="CUR57388.1"/>
    <property type="molecule type" value="Genomic_DNA"/>
</dbReference>
<dbReference type="AlphaFoldDB" id="A0A2P2C5V2"/>
<keyword evidence="2" id="KW-0969">Cilium</keyword>
<keyword evidence="1" id="KW-0472">Membrane</keyword>
<keyword evidence="2" id="KW-0966">Cell projection</keyword>
<gene>
    <name evidence="2" type="ORF">NOCA2410002</name>
</gene>
<protein>
    <submittedName>
        <fullName evidence="2">Putative Flagellar associated protein</fullName>
    </submittedName>
</protein>
<reference evidence="2" key="1">
    <citation type="submission" date="2015-08" db="EMBL/GenBank/DDBJ databases">
        <authorList>
            <person name="Babu N.S."/>
            <person name="Beckwith C.J."/>
            <person name="Beseler K.G."/>
            <person name="Brison A."/>
            <person name="Carone J.V."/>
            <person name="Caskin T.P."/>
            <person name="Diamond M."/>
            <person name="Durham M.E."/>
            <person name="Foxe J.M."/>
            <person name="Go M."/>
            <person name="Henderson B.A."/>
            <person name="Jones I.B."/>
            <person name="McGettigan J.A."/>
            <person name="Micheletti S.J."/>
            <person name="Nasrallah M.E."/>
            <person name="Ortiz D."/>
            <person name="Piller C.R."/>
            <person name="Privatt S.R."/>
            <person name="Schneider S.L."/>
            <person name="Sharp S."/>
            <person name="Smith T.C."/>
            <person name="Stanton J.D."/>
            <person name="Ullery H.E."/>
            <person name="Wilson R.J."/>
            <person name="Serrano M.G."/>
            <person name="Buck G."/>
            <person name="Lee V."/>
            <person name="Wang Y."/>
            <person name="Carvalho R."/>
            <person name="Voegtly L."/>
            <person name="Shi R."/>
            <person name="Duckworth R."/>
            <person name="Johnson A."/>
            <person name="Loviza R."/>
            <person name="Walstead R."/>
            <person name="Shah Z."/>
            <person name="Kiflezghi M."/>
            <person name="Wade K."/>
            <person name="Ball S.L."/>
            <person name="Bradley K.W."/>
            <person name="Asai D.J."/>
            <person name="Bowman C.A."/>
            <person name="Russell D.A."/>
            <person name="Pope W.H."/>
            <person name="Jacobs-Sera D."/>
            <person name="Hendrix R.W."/>
            <person name="Hatfull G.F."/>
        </authorList>
    </citation>
    <scope>NUCLEOTIDE SEQUENCE</scope>
</reference>
<keyword evidence="1" id="KW-1133">Transmembrane helix</keyword>
<keyword evidence="2" id="KW-0282">Flagellum</keyword>
<feature type="transmembrane region" description="Helical" evidence="1">
    <location>
        <begin position="20"/>
        <end position="40"/>
    </location>
</feature>
<sequence length="260" mass="27111">MDAGGTEPALNARPVITSGWQGVAVTIGFAVLVVGAIAVFTTDNAVGSAALVTSGLLISTLAVFANHISAIEGAGVKLSMRERAGEALANSRAAAANGDVEQADADRREAERLLLASGAVASRYEALRLTQPSGWDRTSRFEDLMRVGREQSAGLTQPHLVSELFATGTDGNRVYALALIQGNPVLAEAEPLAEAIVRPRSAFEQYQALVAAQRSVDLLADPGRDQVLSAVQEVLAGPLGQSSSDRRTVARHILEKSGSA</sequence>
<feature type="transmembrane region" description="Helical" evidence="1">
    <location>
        <begin position="46"/>
        <end position="71"/>
    </location>
</feature>